<evidence type="ECO:0000313" key="3">
    <source>
        <dbReference type="Proteomes" id="UP000326781"/>
    </source>
</evidence>
<feature type="transmembrane region" description="Helical" evidence="1">
    <location>
        <begin position="6"/>
        <end position="35"/>
    </location>
</feature>
<keyword evidence="1" id="KW-1133">Transmembrane helix</keyword>
<keyword evidence="3" id="KW-1185">Reference proteome</keyword>
<organism evidence="2 3">
    <name type="scientific">Pectobacterium phage Wc4</name>
    <dbReference type="NCBI Taxonomy" id="2652428"/>
    <lineage>
        <taxon>Viruses</taxon>
        <taxon>Duplodnaviria</taxon>
        <taxon>Heunggongvirae</taxon>
        <taxon>Uroviricota</taxon>
        <taxon>Caudoviricetes</taxon>
        <taxon>Andersonviridae</taxon>
        <taxon>Andersonviridae incertae sedis</taxon>
        <taxon>Arnovirus</taxon>
        <taxon>Arnovirus Wc4</taxon>
    </lineage>
</organism>
<keyword evidence="1" id="KW-0472">Membrane</keyword>
<protein>
    <submittedName>
        <fullName evidence="2">Uncharacterized protein</fullName>
    </submittedName>
</protein>
<proteinExistence type="predicted"/>
<reference evidence="2 3" key="1">
    <citation type="submission" date="2019-08" db="EMBL/GenBank/DDBJ databases">
        <title>Six bacteriophages against potato bacterial diseases.</title>
        <authorList>
            <person name="Zhang X."/>
            <person name="Kering K."/>
        </authorList>
    </citation>
    <scope>NUCLEOTIDE SEQUENCE [LARGE SCALE GENOMIC DNA]</scope>
</reference>
<dbReference type="Proteomes" id="UP000326781">
    <property type="component" value="Segment"/>
</dbReference>
<name>A0A5P8D5V0_9CAUD</name>
<accession>A0A5P8D5V0</accession>
<dbReference type="EMBL" id="MN270891">
    <property type="protein sequence ID" value="QFP93782.1"/>
    <property type="molecule type" value="Genomic_DNA"/>
</dbReference>
<keyword evidence="1" id="KW-0812">Transmembrane</keyword>
<sequence length="39" mass="4335">MEHLPFILALTLVKPAFMLAFASAVVVPTLITLYFTAKR</sequence>
<evidence type="ECO:0000313" key="2">
    <source>
        <dbReference type="EMBL" id="QFP93782.1"/>
    </source>
</evidence>
<evidence type="ECO:0000256" key="1">
    <source>
        <dbReference type="SAM" id="Phobius"/>
    </source>
</evidence>